<evidence type="ECO:0000313" key="1">
    <source>
        <dbReference type="EMBL" id="MCZ3844139.1"/>
    </source>
</evidence>
<sequence>MTNTLFQCDQCGKRIRGKTYTFYDDCIPYFFCSLDCRELFIADDNYTGEFKNIQDAIKKVYPNKWEILNLDFQDFLDKYFNGLYFYNHNISFKASDWKKLDYNKYECKGLIVYFISLEDVKICTTKYPYKAIAWIRNGGFIENDLL</sequence>
<gene>
    <name evidence="1" type="ORF">L2422_01190</name>
</gene>
<reference evidence="1" key="1">
    <citation type="submission" date="2022-01" db="EMBL/GenBank/DDBJ databases">
        <title>VMRC isolate genome collection.</title>
        <authorList>
            <person name="France M."/>
            <person name="Rutt L."/>
            <person name="Humphrys M."/>
            <person name="Ravel J."/>
        </authorList>
    </citation>
    <scope>NUCLEOTIDE SEQUENCE</scope>
    <source>
        <strain evidence="1">C0127B5</strain>
    </source>
</reference>
<dbReference type="Proteomes" id="UP001213015">
    <property type="component" value="Unassembled WGS sequence"/>
</dbReference>
<organism evidence="1 2">
    <name type="scientific">Lactobacillus mulieris</name>
    <dbReference type="NCBI Taxonomy" id="2508708"/>
    <lineage>
        <taxon>Bacteria</taxon>
        <taxon>Bacillati</taxon>
        <taxon>Bacillota</taxon>
        <taxon>Bacilli</taxon>
        <taxon>Lactobacillales</taxon>
        <taxon>Lactobacillaceae</taxon>
        <taxon>Lactobacillus</taxon>
    </lineage>
</organism>
<accession>A0AAP3GVF4</accession>
<dbReference type="EMBL" id="JAKHLF010000001">
    <property type="protein sequence ID" value="MCZ3844139.1"/>
    <property type="molecule type" value="Genomic_DNA"/>
</dbReference>
<protein>
    <submittedName>
        <fullName evidence="1">Uncharacterized protein</fullName>
    </submittedName>
</protein>
<comment type="caution">
    <text evidence="1">The sequence shown here is derived from an EMBL/GenBank/DDBJ whole genome shotgun (WGS) entry which is preliminary data.</text>
</comment>
<evidence type="ECO:0000313" key="2">
    <source>
        <dbReference type="Proteomes" id="UP001213015"/>
    </source>
</evidence>
<proteinExistence type="predicted"/>
<name>A0AAP3GVF4_9LACO</name>
<dbReference type="RefSeq" id="WP_269255552.1">
    <property type="nucleotide sequence ID" value="NZ_JAKHKO010000001.1"/>
</dbReference>
<dbReference type="AlphaFoldDB" id="A0AAP3GVF4"/>